<reference evidence="2" key="1">
    <citation type="submission" date="2023-11" db="EMBL/GenBank/DDBJ databases">
        <title>Genome assemblies of two species of porcelain crab, Petrolisthes cinctipes and Petrolisthes manimaculis (Anomura: Porcellanidae).</title>
        <authorList>
            <person name="Angst P."/>
        </authorList>
    </citation>
    <scope>NUCLEOTIDE SEQUENCE</scope>
    <source>
        <strain evidence="2">PB745_02</strain>
        <tissue evidence="2">Gill</tissue>
    </source>
</reference>
<feature type="domain" description="Reelin" evidence="1">
    <location>
        <begin position="4"/>
        <end position="65"/>
    </location>
</feature>
<evidence type="ECO:0000313" key="3">
    <source>
        <dbReference type="Proteomes" id="UP001292094"/>
    </source>
</evidence>
<proteinExistence type="predicted"/>
<sequence>SITGPAFKGYFVQARDKRTDKWVGHFEESKNSKVYPECSAITHGTVPPKTEVYLTWVAPKDGQTEKFISPVPSWSATTSTGLT</sequence>
<dbReference type="InterPro" id="IPR002861">
    <property type="entry name" value="Reeler_dom"/>
</dbReference>
<organism evidence="2 3">
    <name type="scientific">Petrolisthes manimaculis</name>
    <dbReference type="NCBI Taxonomy" id="1843537"/>
    <lineage>
        <taxon>Eukaryota</taxon>
        <taxon>Metazoa</taxon>
        <taxon>Ecdysozoa</taxon>
        <taxon>Arthropoda</taxon>
        <taxon>Crustacea</taxon>
        <taxon>Multicrustacea</taxon>
        <taxon>Malacostraca</taxon>
        <taxon>Eumalacostraca</taxon>
        <taxon>Eucarida</taxon>
        <taxon>Decapoda</taxon>
        <taxon>Pleocyemata</taxon>
        <taxon>Anomura</taxon>
        <taxon>Galatheoidea</taxon>
        <taxon>Porcellanidae</taxon>
        <taxon>Petrolisthes</taxon>
    </lineage>
</organism>
<gene>
    <name evidence="2" type="ORF">Pmani_021403</name>
</gene>
<feature type="non-terminal residue" evidence="2">
    <location>
        <position position="1"/>
    </location>
</feature>
<dbReference type="InterPro" id="IPR042307">
    <property type="entry name" value="Reeler_sf"/>
</dbReference>
<dbReference type="EMBL" id="JAWZYT010002088">
    <property type="protein sequence ID" value="KAK4306795.1"/>
    <property type="molecule type" value="Genomic_DNA"/>
</dbReference>
<protein>
    <recommendedName>
        <fullName evidence="1">Reelin domain-containing protein</fullName>
    </recommendedName>
</protein>
<evidence type="ECO:0000259" key="1">
    <source>
        <dbReference type="Pfam" id="PF02014"/>
    </source>
</evidence>
<comment type="caution">
    <text evidence="2">The sequence shown here is derived from an EMBL/GenBank/DDBJ whole genome shotgun (WGS) entry which is preliminary data.</text>
</comment>
<name>A0AAE1PDX2_9EUCA</name>
<accession>A0AAE1PDX2</accession>
<dbReference type="Proteomes" id="UP001292094">
    <property type="component" value="Unassembled WGS sequence"/>
</dbReference>
<dbReference type="Pfam" id="PF02014">
    <property type="entry name" value="Reeler"/>
    <property type="match status" value="1"/>
</dbReference>
<evidence type="ECO:0000313" key="2">
    <source>
        <dbReference type="EMBL" id="KAK4306795.1"/>
    </source>
</evidence>
<dbReference type="Gene3D" id="2.60.40.4060">
    <property type="entry name" value="Reeler domain"/>
    <property type="match status" value="1"/>
</dbReference>
<dbReference type="AlphaFoldDB" id="A0AAE1PDX2"/>
<keyword evidence="3" id="KW-1185">Reference proteome</keyword>